<feature type="non-terminal residue" evidence="1">
    <location>
        <position position="57"/>
    </location>
</feature>
<dbReference type="EMBL" id="UINC01190977">
    <property type="protein sequence ID" value="SVE05381.1"/>
    <property type="molecule type" value="Genomic_DNA"/>
</dbReference>
<gene>
    <name evidence="1" type="ORF">METZ01_LOCUS458235</name>
</gene>
<sequence length="57" mass="6589">MIKITSEPIWMTPDQFYCHAFDVSRSDPTHVFASLLGSIYNLSQKSSKYTTQNNYIL</sequence>
<reference evidence="1" key="1">
    <citation type="submission" date="2018-05" db="EMBL/GenBank/DDBJ databases">
        <authorList>
            <person name="Lanie J.A."/>
            <person name="Ng W.-L."/>
            <person name="Kazmierczak K.M."/>
            <person name="Andrzejewski T.M."/>
            <person name="Davidsen T.M."/>
            <person name="Wayne K.J."/>
            <person name="Tettelin H."/>
            <person name="Glass J.I."/>
            <person name="Rusch D."/>
            <person name="Podicherti R."/>
            <person name="Tsui H.-C.T."/>
            <person name="Winkler M.E."/>
        </authorList>
    </citation>
    <scope>NUCLEOTIDE SEQUENCE</scope>
</reference>
<accession>A0A383ACN9</accession>
<protein>
    <submittedName>
        <fullName evidence="1">Uncharacterized protein</fullName>
    </submittedName>
</protein>
<proteinExistence type="predicted"/>
<evidence type="ECO:0000313" key="1">
    <source>
        <dbReference type="EMBL" id="SVE05381.1"/>
    </source>
</evidence>
<organism evidence="1">
    <name type="scientific">marine metagenome</name>
    <dbReference type="NCBI Taxonomy" id="408172"/>
    <lineage>
        <taxon>unclassified sequences</taxon>
        <taxon>metagenomes</taxon>
        <taxon>ecological metagenomes</taxon>
    </lineage>
</organism>
<dbReference type="AlphaFoldDB" id="A0A383ACN9"/>
<name>A0A383ACN9_9ZZZZ</name>